<feature type="signal peptide" evidence="1">
    <location>
        <begin position="1"/>
        <end position="29"/>
    </location>
</feature>
<dbReference type="KEGG" id="ndk:I601_1349"/>
<gene>
    <name evidence="3" type="ORF">I601_1349</name>
</gene>
<dbReference type="PATRIC" id="fig|1300347.3.peg.1349"/>
<dbReference type="Proteomes" id="UP000077868">
    <property type="component" value="Chromosome"/>
</dbReference>
<accession>A0A1A9GHM2</accession>
<protein>
    <submittedName>
        <fullName evidence="3">Excalibur calcium-binding domain protein</fullName>
    </submittedName>
</protein>
<proteinExistence type="predicted"/>
<name>A0A1A9GHM2_9ACTN</name>
<evidence type="ECO:0000313" key="3">
    <source>
        <dbReference type="EMBL" id="ANH37788.1"/>
    </source>
</evidence>
<feature type="chain" id="PRO_5008388251" evidence="1">
    <location>
        <begin position="30"/>
        <end position="95"/>
    </location>
</feature>
<dbReference type="Pfam" id="PF05901">
    <property type="entry name" value="Excalibur"/>
    <property type="match status" value="1"/>
</dbReference>
<sequence>MKTTTRAAAGALMALALLAAPVLVTSAQAHTTGIHDNCTNLNKKWKHGVGRANAVDKTSGKKVTNFYRNTKAYNEAINHNGTLDRDKDGIACEKA</sequence>
<keyword evidence="1" id="KW-0732">Signal</keyword>
<reference evidence="3 4" key="1">
    <citation type="submission" date="2016-03" db="EMBL/GenBank/DDBJ databases">
        <title>Complete genome sequence of a soil Actinobacterium, Nocardioides dokdonensis FR1436.</title>
        <authorList>
            <person name="Kwon S.-K."/>
            <person name="Kim K."/>
            <person name="Kim J.F."/>
        </authorList>
    </citation>
    <scope>NUCLEOTIDE SEQUENCE [LARGE SCALE GENOMIC DNA]</scope>
    <source>
        <strain evidence="3 4">FR1436</strain>
    </source>
</reference>
<dbReference type="InterPro" id="IPR008613">
    <property type="entry name" value="Excalibur_Ca-bd_domain"/>
</dbReference>
<evidence type="ECO:0000256" key="1">
    <source>
        <dbReference type="SAM" id="SignalP"/>
    </source>
</evidence>
<dbReference type="RefSeq" id="WP_068107600.1">
    <property type="nucleotide sequence ID" value="NZ_CP015079.1"/>
</dbReference>
<dbReference type="AlphaFoldDB" id="A0A1A9GHM2"/>
<keyword evidence="4" id="KW-1185">Reference proteome</keyword>
<evidence type="ECO:0000259" key="2">
    <source>
        <dbReference type="Pfam" id="PF05901"/>
    </source>
</evidence>
<dbReference type="EMBL" id="CP015079">
    <property type="protein sequence ID" value="ANH37788.1"/>
    <property type="molecule type" value="Genomic_DNA"/>
</dbReference>
<feature type="domain" description="Excalibur calcium-binding" evidence="2">
    <location>
        <begin position="65"/>
        <end position="93"/>
    </location>
</feature>
<evidence type="ECO:0000313" key="4">
    <source>
        <dbReference type="Proteomes" id="UP000077868"/>
    </source>
</evidence>
<organism evidence="3 4">
    <name type="scientific">Nocardioides dokdonensis FR1436</name>
    <dbReference type="NCBI Taxonomy" id="1300347"/>
    <lineage>
        <taxon>Bacteria</taxon>
        <taxon>Bacillati</taxon>
        <taxon>Actinomycetota</taxon>
        <taxon>Actinomycetes</taxon>
        <taxon>Propionibacteriales</taxon>
        <taxon>Nocardioidaceae</taxon>
        <taxon>Nocardioides</taxon>
    </lineage>
</organism>